<evidence type="ECO:0000259" key="10">
    <source>
        <dbReference type="Pfam" id="PF04389"/>
    </source>
</evidence>
<dbReference type="InterPro" id="IPR007484">
    <property type="entry name" value="Peptidase_M28"/>
</dbReference>
<reference evidence="11" key="1">
    <citation type="submission" date="2019-11" db="EMBL/GenBank/DDBJ databases">
        <title>Burkholderia cenocepacia CF.</title>
        <authorList>
            <person name="Vianna E.F."/>
            <person name="Marques E.A."/>
            <person name="Albano R.M."/>
            <person name="Leao R.S."/>
        </authorList>
    </citation>
    <scope>NUCLEOTIDE SEQUENCE</scope>
    <source>
        <strain evidence="11">MS-2140</strain>
    </source>
</reference>
<feature type="binding site" evidence="7">
    <location>
        <position position="273"/>
    </location>
    <ligand>
        <name>Zn(2+)</name>
        <dbReference type="ChEBI" id="CHEBI:29105"/>
        <label>2</label>
        <note>catalytic</note>
    </ligand>
</feature>
<keyword evidence="3 7" id="KW-0479">Metal-binding</keyword>
<dbReference type="InterPro" id="IPR045175">
    <property type="entry name" value="M28_fam"/>
</dbReference>
<evidence type="ECO:0000256" key="4">
    <source>
        <dbReference type="ARBA" id="ARBA00022729"/>
    </source>
</evidence>
<name>A0A6B2M540_9BURK</name>
<keyword evidence="1" id="KW-0031">Aminopeptidase</keyword>
<gene>
    <name evidence="11" type="ORF">GFJ35_02610</name>
</gene>
<proteinExistence type="predicted"/>
<dbReference type="InterPro" id="IPR012189">
    <property type="entry name" value="Pept_M28E_Ap1"/>
</dbReference>
<feature type="disulfide bond" evidence="8">
    <location>
        <begin position="344"/>
        <end position="348"/>
    </location>
</feature>
<evidence type="ECO:0000256" key="7">
    <source>
        <dbReference type="PIRSR" id="PIRSR036685-1"/>
    </source>
</evidence>
<organism evidence="11">
    <name type="scientific">Burkholderia cenocepacia</name>
    <dbReference type="NCBI Taxonomy" id="95486"/>
    <lineage>
        <taxon>Bacteria</taxon>
        <taxon>Pseudomonadati</taxon>
        <taxon>Pseudomonadota</taxon>
        <taxon>Betaproteobacteria</taxon>
        <taxon>Burkholderiales</taxon>
        <taxon>Burkholderiaceae</taxon>
        <taxon>Burkholderia</taxon>
        <taxon>Burkholderia cepacia complex</taxon>
    </lineage>
</organism>
<evidence type="ECO:0000256" key="9">
    <source>
        <dbReference type="SAM" id="SignalP"/>
    </source>
</evidence>
<dbReference type="AlphaFoldDB" id="A0A6B2M540"/>
<feature type="domain" description="Peptidase M28" evidence="10">
    <location>
        <begin position="200"/>
        <end position="394"/>
    </location>
</feature>
<sequence length="416" mass="44065">MPTLKPTRLSAALGGMLLTAAAHATPVWITLGDTAFRQLQRIDASATAQYSTTVDAGKAADGAARRETVHVVEIDDSRLGELARAVHHTRGHGPGYVVHDSFDDARQALQPLPATLAKQAAAAYTVSNVPQIGTWVQQLQASNIVGTITSLSGFTNRYYTTSHGVAASDWLALQWKQLAGARADITVEQVAHTGFPQKSVILTIRGSDPAAGTVVLGGHLDSTVGRTTENTGSPGADDDASGIASLTEALRVLLANNCRPKRTIKFVGYAAEEAGLLGSKAIAKQFRTQNANVVGVLQLDMTNYKGDPKDIYLITDYTNAAQNTYVKNLAATYLPELAVGTSQCGYACSDHASWNAQGYPASFPFEADQNDSPYIHTVNDTLENSDRQANHALKFGKLALAYAVDLGGLAGATVKR</sequence>
<dbReference type="GO" id="GO:0004177">
    <property type="term" value="F:aminopeptidase activity"/>
    <property type="evidence" value="ECO:0007669"/>
    <property type="project" value="UniProtKB-KW"/>
</dbReference>
<protein>
    <submittedName>
        <fullName evidence="11">M20/M25/M40 family metallo-hydrolase</fullName>
    </submittedName>
</protein>
<dbReference type="Pfam" id="PF04389">
    <property type="entry name" value="Peptidase_M28"/>
    <property type="match status" value="1"/>
</dbReference>
<comment type="cofactor">
    <cofactor evidence="7">
        <name>Zn(2+)</name>
        <dbReference type="ChEBI" id="CHEBI:29105"/>
    </cofactor>
    <text evidence="7">Binds 2 Zn(2+) ions per subunit.</text>
</comment>
<dbReference type="PANTHER" id="PTHR12147:SF56">
    <property type="entry name" value="AMINOPEPTIDASE YDR415C-RELATED"/>
    <property type="match status" value="1"/>
</dbReference>
<feature type="binding site" evidence="7">
    <location>
        <position position="219"/>
    </location>
    <ligand>
        <name>Zn(2+)</name>
        <dbReference type="ChEBI" id="CHEBI:29105"/>
        <label>1</label>
    </ligand>
</feature>
<evidence type="ECO:0000256" key="2">
    <source>
        <dbReference type="ARBA" id="ARBA00022670"/>
    </source>
</evidence>
<keyword evidence="8" id="KW-1015">Disulfide bond</keyword>
<keyword evidence="5 11" id="KW-0378">Hydrolase</keyword>
<feature type="chain" id="PRO_5025677413" evidence="9">
    <location>
        <begin position="25"/>
        <end position="416"/>
    </location>
</feature>
<dbReference type="EMBL" id="JAAEAM010000002">
    <property type="protein sequence ID" value="NDV70975.1"/>
    <property type="molecule type" value="Genomic_DNA"/>
</dbReference>
<evidence type="ECO:0000256" key="3">
    <source>
        <dbReference type="ARBA" id="ARBA00022723"/>
    </source>
</evidence>
<evidence type="ECO:0000256" key="8">
    <source>
        <dbReference type="PIRSR" id="PIRSR036685-2"/>
    </source>
</evidence>
<dbReference type="GO" id="GO:0006508">
    <property type="term" value="P:proteolysis"/>
    <property type="evidence" value="ECO:0007669"/>
    <property type="project" value="UniProtKB-KW"/>
</dbReference>
<dbReference type="GO" id="GO:0008235">
    <property type="term" value="F:metalloexopeptidase activity"/>
    <property type="evidence" value="ECO:0007669"/>
    <property type="project" value="InterPro"/>
</dbReference>
<dbReference type="PANTHER" id="PTHR12147">
    <property type="entry name" value="METALLOPEPTIDASE M28 FAMILY MEMBER"/>
    <property type="match status" value="1"/>
</dbReference>
<dbReference type="Gene3D" id="3.40.630.10">
    <property type="entry name" value="Zn peptidases"/>
    <property type="match status" value="1"/>
</dbReference>
<dbReference type="RefSeq" id="WP_163122352.1">
    <property type="nucleotide sequence ID" value="NZ_JAAEAM010000002.1"/>
</dbReference>
<evidence type="ECO:0000313" key="11">
    <source>
        <dbReference type="EMBL" id="NDV70975.1"/>
    </source>
</evidence>
<feature type="binding site" evidence="7">
    <location>
        <position position="300"/>
    </location>
    <ligand>
        <name>Zn(2+)</name>
        <dbReference type="ChEBI" id="CHEBI:29105"/>
        <label>1</label>
    </ligand>
</feature>
<comment type="caution">
    <text evidence="11">The sequence shown here is derived from an EMBL/GenBank/DDBJ whole genome shotgun (WGS) entry which is preliminary data.</text>
</comment>
<dbReference type="SUPFAM" id="SSF53187">
    <property type="entry name" value="Zn-dependent exopeptidases"/>
    <property type="match status" value="1"/>
</dbReference>
<evidence type="ECO:0000256" key="5">
    <source>
        <dbReference type="ARBA" id="ARBA00022801"/>
    </source>
</evidence>
<feature type="binding site" evidence="7">
    <location>
        <position position="238"/>
    </location>
    <ligand>
        <name>Zn(2+)</name>
        <dbReference type="ChEBI" id="CHEBI:29105"/>
        <label>1</label>
    </ligand>
</feature>
<feature type="binding site" evidence="7">
    <location>
        <position position="376"/>
    </location>
    <ligand>
        <name>Zn(2+)</name>
        <dbReference type="ChEBI" id="CHEBI:29105"/>
        <label>2</label>
        <note>catalytic</note>
    </ligand>
</feature>
<keyword evidence="2" id="KW-0645">Protease</keyword>
<feature type="signal peptide" evidence="9">
    <location>
        <begin position="1"/>
        <end position="24"/>
    </location>
</feature>
<dbReference type="PIRSF" id="PIRSF036685">
    <property type="entry name" value="BacLeuNPeptidase"/>
    <property type="match status" value="1"/>
</dbReference>
<evidence type="ECO:0000256" key="1">
    <source>
        <dbReference type="ARBA" id="ARBA00022438"/>
    </source>
</evidence>
<dbReference type="GO" id="GO:0046872">
    <property type="term" value="F:metal ion binding"/>
    <property type="evidence" value="ECO:0007669"/>
    <property type="project" value="UniProtKB-KW"/>
</dbReference>
<keyword evidence="6 7" id="KW-0862">Zinc</keyword>
<accession>A0A6B2M540</accession>
<evidence type="ECO:0000256" key="6">
    <source>
        <dbReference type="ARBA" id="ARBA00022833"/>
    </source>
</evidence>
<keyword evidence="4 9" id="KW-0732">Signal</keyword>